<evidence type="ECO:0000256" key="1">
    <source>
        <dbReference type="SAM" id="Phobius"/>
    </source>
</evidence>
<keyword evidence="1" id="KW-0472">Membrane</keyword>
<dbReference type="EMBL" id="JACXVP010000008">
    <property type="protein sequence ID" value="KAG5590306.1"/>
    <property type="molecule type" value="Genomic_DNA"/>
</dbReference>
<accession>A0A9J5XR87</accession>
<dbReference type="AlphaFoldDB" id="A0A9J5XR87"/>
<keyword evidence="1" id="KW-0812">Transmembrane</keyword>
<name>A0A9J5XR87_SOLCO</name>
<feature type="transmembrane region" description="Helical" evidence="1">
    <location>
        <begin position="38"/>
        <end position="57"/>
    </location>
</feature>
<organism evidence="2 3">
    <name type="scientific">Solanum commersonii</name>
    <name type="common">Commerson's wild potato</name>
    <name type="synonym">Commerson's nightshade</name>
    <dbReference type="NCBI Taxonomy" id="4109"/>
    <lineage>
        <taxon>Eukaryota</taxon>
        <taxon>Viridiplantae</taxon>
        <taxon>Streptophyta</taxon>
        <taxon>Embryophyta</taxon>
        <taxon>Tracheophyta</taxon>
        <taxon>Spermatophyta</taxon>
        <taxon>Magnoliopsida</taxon>
        <taxon>eudicotyledons</taxon>
        <taxon>Gunneridae</taxon>
        <taxon>Pentapetalae</taxon>
        <taxon>asterids</taxon>
        <taxon>lamiids</taxon>
        <taxon>Solanales</taxon>
        <taxon>Solanaceae</taxon>
        <taxon>Solanoideae</taxon>
        <taxon>Solaneae</taxon>
        <taxon>Solanum</taxon>
    </lineage>
</organism>
<proteinExistence type="predicted"/>
<keyword evidence="1" id="KW-1133">Transmembrane helix</keyword>
<evidence type="ECO:0000313" key="2">
    <source>
        <dbReference type="EMBL" id="KAG5590306.1"/>
    </source>
</evidence>
<dbReference type="Proteomes" id="UP000824120">
    <property type="component" value="Chromosome 8"/>
</dbReference>
<keyword evidence="3" id="KW-1185">Reference proteome</keyword>
<comment type="caution">
    <text evidence="2">The sequence shown here is derived from an EMBL/GenBank/DDBJ whole genome shotgun (WGS) entry which is preliminary data.</text>
</comment>
<reference evidence="2 3" key="1">
    <citation type="submission" date="2020-09" db="EMBL/GenBank/DDBJ databases">
        <title>De no assembly of potato wild relative species, Solanum commersonii.</title>
        <authorList>
            <person name="Cho K."/>
        </authorList>
    </citation>
    <scope>NUCLEOTIDE SEQUENCE [LARGE SCALE GENOMIC DNA]</scope>
    <source>
        <strain evidence="2">LZ3.2</strain>
        <tissue evidence="2">Leaf</tissue>
    </source>
</reference>
<gene>
    <name evidence="2" type="ORF">H5410_040820</name>
</gene>
<sequence>MTKTYGRIDRRFFMKFMEKIGYDNLVVDIKQGDSLSPALFILIAEVLFRAFNYLFFYKDYKCFGMPK</sequence>
<dbReference type="OrthoDB" id="1303740at2759"/>
<evidence type="ECO:0000313" key="3">
    <source>
        <dbReference type="Proteomes" id="UP000824120"/>
    </source>
</evidence>
<protein>
    <submittedName>
        <fullName evidence="2">Uncharacterized protein</fullName>
    </submittedName>
</protein>